<dbReference type="EMBL" id="CAJNOK010040272">
    <property type="protein sequence ID" value="CAF1550037.1"/>
    <property type="molecule type" value="Genomic_DNA"/>
</dbReference>
<protein>
    <recommendedName>
        <fullName evidence="1">F-box domain-containing protein</fullName>
    </recommendedName>
</protein>
<dbReference type="InterPro" id="IPR001810">
    <property type="entry name" value="F-box_dom"/>
</dbReference>
<dbReference type="Proteomes" id="UP000682733">
    <property type="component" value="Unassembled WGS sequence"/>
</dbReference>
<reference evidence="2" key="1">
    <citation type="submission" date="2021-02" db="EMBL/GenBank/DDBJ databases">
        <authorList>
            <person name="Nowell W R."/>
        </authorList>
    </citation>
    <scope>NUCLEOTIDE SEQUENCE</scope>
</reference>
<evidence type="ECO:0000259" key="1">
    <source>
        <dbReference type="PROSITE" id="PS50181"/>
    </source>
</evidence>
<name>A0A8S2FSU4_9BILA</name>
<feature type="domain" description="F-box" evidence="1">
    <location>
        <begin position="1"/>
        <end position="47"/>
    </location>
</feature>
<sequence>MIFEFLPNETLIECFKYLNAFDLFYSFDGLNSRLNNLIRNVRLYINFEDVNKTIFDKFCAKMLIDSNIRNQIYSIEILNDDQCFQCNLFFSSFPPNKFPNLQRFISIYPLLGDEEDYFAYNYDIYEYRPRPKNDDEQIHLKIKQSDLPLSQLRTLSILNLVSLRSNIHQTSIISLTILKFYLKDSECLFNNLPMLNYLHIKSIDRCREKNLNILSNYQYSCHLKQLIIGQFNEKFENFEMFVKQTPNLKSLTFISHDNHDIYIIDANRWEYLIVSSIPKLY</sequence>
<comment type="caution">
    <text evidence="2">The sequence shown here is derived from an EMBL/GenBank/DDBJ whole genome shotgun (WGS) entry which is preliminary data.</text>
</comment>
<dbReference type="Proteomes" id="UP000677228">
    <property type="component" value="Unassembled WGS sequence"/>
</dbReference>
<dbReference type="EMBL" id="CAJOBA010062728">
    <property type="protein sequence ID" value="CAF4340057.1"/>
    <property type="molecule type" value="Genomic_DNA"/>
</dbReference>
<evidence type="ECO:0000313" key="2">
    <source>
        <dbReference type="EMBL" id="CAF1550037.1"/>
    </source>
</evidence>
<dbReference type="PROSITE" id="PS50181">
    <property type="entry name" value="FBOX"/>
    <property type="match status" value="1"/>
</dbReference>
<evidence type="ECO:0000313" key="4">
    <source>
        <dbReference type="Proteomes" id="UP000677228"/>
    </source>
</evidence>
<proteinExistence type="predicted"/>
<gene>
    <name evidence="2" type="ORF">OVA965_LOCUS39244</name>
    <name evidence="3" type="ORF">TMI583_LOCUS40524</name>
</gene>
<dbReference type="AlphaFoldDB" id="A0A8S2FSU4"/>
<evidence type="ECO:0000313" key="3">
    <source>
        <dbReference type="EMBL" id="CAF4340057.1"/>
    </source>
</evidence>
<accession>A0A8S2FSU4</accession>
<organism evidence="2 4">
    <name type="scientific">Didymodactylos carnosus</name>
    <dbReference type="NCBI Taxonomy" id="1234261"/>
    <lineage>
        <taxon>Eukaryota</taxon>
        <taxon>Metazoa</taxon>
        <taxon>Spiralia</taxon>
        <taxon>Gnathifera</taxon>
        <taxon>Rotifera</taxon>
        <taxon>Eurotatoria</taxon>
        <taxon>Bdelloidea</taxon>
        <taxon>Philodinida</taxon>
        <taxon>Philodinidae</taxon>
        <taxon>Didymodactylos</taxon>
    </lineage>
</organism>